<gene>
    <name evidence="1" type="ORF">KME15_12605</name>
</gene>
<accession>A0A951UN50</accession>
<dbReference type="AlphaFoldDB" id="A0A951UN50"/>
<protein>
    <submittedName>
        <fullName evidence="1">Uncharacterized protein</fullName>
    </submittedName>
</protein>
<name>A0A951UN50_9CYAN</name>
<reference evidence="1" key="1">
    <citation type="submission" date="2021-05" db="EMBL/GenBank/DDBJ databases">
        <authorList>
            <person name="Pietrasiak N."/>
            <person name="Ward R."/>
            <person name="Stajich J.E."/>
            <person name="Kurbessoian T."/>
        </authorList>
    </citation>
    <scope>NUCLEOTIDE SEQUENCE</scope>
    <source>
        <strain evidence="1">UHER 2000/2452</strain>
    </source>
</reference>
<evidence type="ECO:0000313" key="2">
    <source>
        <dbReference type="Proteomes" id="UP000757435"/>
    </source>
</evidence>
<proteinExistence type="predicted"/>
<comment type="caution">
    <text evidence="1">The sequence shown here is derived from an EMBL/GenBank/DDBJ whole genome shotgun (WGS) entry which is preliminary data.</text>
</comment>
<evidence type="ECO:0000313" key="1">
    <source>
        <dbReference type="EMBL" id="MBW4659509.1"/>
    </source>
</evidence>
<dbReference type="Proteomes" id="UP000757435">
    <property type="component" value="Unassembled WGS sequence"/>
</dbReference>
<dbReference type="EMBL" id="JAHHHD010000012">
    <property type="protein sequence ID" value="MBW4659509.1"/>
    <property type="molecule type" value="Genomic_DNA"/>
</dbReference>
<reference evidence="1" key="2">
    <citation type="journal article" date="2022" name="Microbiol. Resour. Announc.">
        <title>Metagenome Sequencing to Explore Phylogenomics of Terrestrial Cyanobacteria.</title>
        <authorList>
            <person name="Ward R.D."/>
            <person name="Stajich J.E."/>
            <person name="Johansen J.R."/>
            <person name="Huntemann M."/>
            <person name="Clum A."/>
            <person name="Foster B."/>
            <person name="Foster B."/>
            <person name="Roux S."/>
            <person name="Palaniappan K."/>
            <person name="Varghese N."/>
            <person name="Mukherjee S."/>
            <person name="Reddy T.B.K."/>
            <person name="Daum C."/>
            <person name="Copeland A."/>
            <person name="Chen I.A."/>
            <person name="Ivanova N.N."/>
            <person name="Kyrpides N.C."/>
            <person name="Shapiro N."/>
            <person name="Eloe-Fadrosh E.A."/>
            <person name="Pietrasiak N."/>
        </authorList>
    </citation>
    <scope>NUCLEOTIDE SEQUENCE</scope>
    <source>
        <strain evidence="1">UHER 2000/2452</strain>
    </source>
</reference>
<sequence>MKVRFYTATLTALCLAVFDLCLSIPLVAQPITTDISSLPVLARLACRERASREFNISLGSVAMLGLRLDRSANRTLVVGNSGDSSQTAFCTVNPGTARVTAFALTDLESDDADSSGSESEQEDVLKFQTSTYAVRVYREPSGRTLMNVYNRGTGQMSLSNAPAVSSAASGYREYYGCSTNREPCDGRKYTARIDDGGQRSLNIQLRPNTAGVTESETR</sequence>
<organism evidence="1 2">
    <name type="scientific">Drouetiella hepatica Uher 2000/2452</name>
    <dbReference type="NCBI Taxonomy" id="904376"/>
    <lineage>
        <taxon>Bacteria</taxon>
        <taxon>Bacillati</taxon>
        <taxon>Cyanobacteriota</taxon>
        <taxon>Cyanophyceae</taxon>
        <taxon>Oculatellales</taxon>
        <taxon>Oculatellaceae</taxon>
        <taxon>Drouetiella</taxon>
    </lineage>
</organism>